<dbReference type="Gene3D" id="3.40.50.880">
    <property type="match status" value="1"/>
</dbReference>
<reference evidence="3" key="1">
    <citation type="journal article" date="2019" name="Int. J. Syst. Evol. Microbiol.">
        <title>The Global Catalogue of Microorganisms (GCM) 10K type strain sequencing project: providing services to taxonomists for standard genome sequencing and annotation.</title>
        <authorList>
            <consortium name="The Broad Institute Genomics Platform"/>
            <consortium name="The Broad Institute Genome Sequencing Center for Infectious Disease"/>
            <person name="Wu L."/>
            <person name="Ma J."/>
        </authorList>
    </citation>
    <scope>NUCLEOTIDE SEQUENCE [LARGE SCALE GENOMIC DNA]</scope>
    <source>
        <strain evidence="3">KCTC 52677</strain>
    </source>
</reference>
<dbReference type="InterPro" id="IPR029010">
    <property type="entry name" value="ThuA-like"/>
</dbReference>
<dbReference type="PANTHER" id="PTHR40469:SF2">
    <property type="entry name" value="GALACTOSE-BINDING DOMAIN-LIKE SUPERFAMILY PROTEIN"/>
    <property type="match status" value="1"/>
</dbReference>
<dbReference type="InterPro" id="IPR029062">
    <property type="entry name" value="Class_I_gatase-like"/>
</dbReference>
<evidence type="ECO:0000259" key="1">
    <source>
        <dbReference type="Pfam" id="PF06283"/>
    </source>
</evidence>
<name>A0ABV7DIB6_9HYPH</name>
<proteinExistence type="predicted"/>
<dbReference type="EMBL" id="JBHRSP010000019">
    <property type="protein sequence ID" value="MFC3074090.1"/>
    <property type="molecule type" value="Genomic_DNA"/>
</dbReference>
<dbReference type="Proteomes" id="UP001595377">
    <property type="component" value="Unassembled WGS sequence"/>
</dbReference>
<accession>A0ABV7DIB6</accession>
<evidence type="ECO:0000313" key="2">
    <source>
        <dbReference type="EMBL" id="MFC3074090.1"/>
    </source>
</evidence>
<dbReference type="Pfam" id="PF06283">
    <property type="entry name" value="ThuA"/>
    <property type="match status" value="1"/>
</dbReference>
<keyword evidence="3" id="KW-1185">Reference proteome</keyword>
<gene>
    <name evidence="2" type="ORF">ACFOHH_13335</name>
</gene>
<organism evidence="2 3">
    <name type="scientific">Shinella pollutisoli</name>
    <dbReference type="NCBI Taxonomy" id="2250594"/>
    <lineage>
        <taxon>Bacteria</taxon>
        <taxon>Pseudomonadati</taxon>
        <taxon>Pseudomonadota</taxon>
        <taxon>Alphaproteobacteria</taxon>
        <taxon>Hyphomicrobiales</taxon>
        <taxon>Rhizobiaceae</taxon>
        <taxon>Shinella</taxon>
    </lineage>
</organism>
<protein>
    <submittedName>
        <fullName evidence="2">ThuA domain-containing protein</fullName>
    </submittedName>
</protein>
<dbReference type="SUPFAM" id="SSF52317">
    <property type="entry name" value="Class I glutamine amidotransferase-like"/>
    <property type="match status" value="1"/>
</dbReference>
<comment type="caution">
    <text evidence="2">The sequence shown here is derived from an EMBL/GenBank/DDBJ whole genome shotgun (WGS) entry which is preliminary data.</text>
</comment>
<dbReference type="RefSeq" id="WP_257313059.1">
    <property type="nucleotide sequence ID" value="NZ_JANFDG010000003.1"/>
</dbReference>
<feature type="domain" description="ThuA-like" evidence="1">
    <location>
        <begin position="6"/>
        <end position="211"/>
    </location>
</feature>
<evidence type="ECO:0000313" key="3">
    <source>
        <dbReference type="Proteomes" id="UP001595377"/>
    </source>
</evidence>
<dbReference type="PANTHER" id="PTHR40469">
    <property type="entry name" value="SECRETED GLYCOSYL HYDROLASE"/>
    <property type="match status" value="1"/>
</dbReference>
<sequence>MKKTIIISGGYTPHRPFEAAGKVKAMLEAVGHEVDLFDDLSAYDRLDLSAYDLIVPNWTLGEMSVETSRKLWQAVASGTGLGGFHGGMVDGFRGNERFRFIVGGAYAAEPGGIRDYRVRVTGRDDPVMEGIEDFDHRSEQYYLHVDPAVQVLAETTFSATPYPWLEGVRMPTVWKKRFGEGRVFFSALGHVPEELDHPSVRSILTRGLAWAAR</sequence>